<name>A0A455SUF7_9CHLR</name>
<keyword evidence="6" id="KW-0804">Transcription</keyword>
<organism evidence="9">
    <name type="scientific">Thermosporothrix sp. COM3</name>
    <dbReference type="NCBI Taxonomy" id="2490863"/>
    <lineage>
        <taxon>Bacteria</taxon>
        <taxon>Bacillati</taxon>
        <taxon>Chloroflexota</taxon>
        <taxon>Ktedonobacteria</taxon>
        <taxon>Ktedonobacterales</taxon>
        <taxon>Thermosporotrichaceae</taxon>
        <taxon>Thermosporothrix</taxon>
    </lineage>
</organism>
<dbReference type="InterPro" id="IPR036388">
    <property type="entry name" value="WH-like_DNA-bd_sf"/>
</dbReference>
<dbReference type="CDD" id="cd07153">
    <property type="entry name" value="Fur_like"/>
    <property type="match status" value="1"/>
</dbReference>
<gene>
    <name evidence="9" type="ORF">KTC_58890</name>
</gene>
<comment type="similarity">
    <text evidence="1">Belongs to the Fur family.</text>
</comment>
<dbReference type="Pfam" id="PF01475">
    <property type="entry name" value="FUR"/>
    <property type="match status" value="1"/>
</dbReference>
<dbReference type="PANTHER" id="PTHR33202">
    <property type="entry name" value="ZINC UPTAKE REGULATION PROTEIN"/>
    <property type="match status" value="1"/>
</dbReference>
<evidence type="ECO:0000256" key="5">
    <source>
        <dbReference type="ARBA" id="ARBA00023125"/>
    </source>
</evidence>
<dbReference type="PANTHER" id="PTHR33202:SF7">
    <property type="entry name" value="FERRIC UPTAKE REGULATION PROTEIN"/>
    <property type="match status" value="1"/>
</dbReference>
<evidence type="ECO:0000256" key="6">
    <source>
        <dbReference type="ARBA" id="ARBA00023163"/>
    </source>
</evidence>
<evidence type="ECO:0000256" key="1">
    <source>
        <dbReference type="ARBA" id="ARBA00007957"/>
    </source>
</evidence>
<dbReference type="GO" id="GO:0000976">
    <property type="term" value="F:transcription cis-regulatory region binding"/>
    <property type="evidence" value="ECO:0007669"/>
    <property type="project" value="TreeGrafter"/>
</dbReference>
<keyword evidence="8" id="KW-0408">Iron</keyword>
<accession>A0A455SUF7</accession>
<keyword evidence="5" id="KW-0238">DNA-binding</keyword>
<evidence type="ECO:0000313" key="9">
    <source>
        <dbReference type="EMBL" id="BBH91138.1"/>
    </source>
</evidence>
<proteinExistence type="inferred from homology"/>
<dbReference type="InterPro" id="IPR036390">
    <property type="entry name" value="WH_DNA-bd_sf"/>
</dbReference>
<dbReference type="GO" id="GO:0008270">
    <property type="term" value="F:zinc ion binding"/>
    <property type="evidence" value="ECO:0007669"/>
    <property type="project" value="TreeGrafter"/>
</dbReference>
<feature type="binding site" evidence="7">
    <location>
        <position position="83"/>
    </location>
    <ligand>
        <name>Zn(2+)</name>
        <dbReference type="ChEBI" id="CHEBI:29105"/>
    </ligand>
</feature>
<dbReference type="Gene3D" id="3.30.1490.190">
    <property type="match status" value="1"/>
</dbReference>
<sequence>MREKLNTNAQAVLEAVRAAEHPTALDVYETVKQTRPKIGLASVYRILHHLAERGYIKELGRNDDGCRYDARTSRHDHAICTKCGALIDIPIDVTLPEEALQAAAKAAGLQLTSHEVRLYGICPNCERTSKS</sequence>
<comment type="cofactor">
    <cofactor evidence="7">
        <name>Zn(2+)</name>
        <dbReference type="ChEBI" id="CHEBI:29105"/>
    </cofactor>
    <text evidence="7">Binds 1 zinc ion per subunit.</text>
</comment>
<keyword evidence="2" id="KW-0678">Repressor</keyword>
<feature type="binding site" evidence="7">
    <location>
        <position position="122"/>
    </location>
    <ligand>
        <name>Zn(2+)</name>
        <dbReference type="ChEBI" id="CHEBI:29105"/>
    </ligand>
</feature>
<evidence type="ECO:0000256" key="2">
    <source>
        <dbReference type="ARBA" id="ARBA00022491"/>
    </source>
</evidence>
<feature type="binding site" evidence="8">
    <location>
        <position position="114"/>
    </location>
    <ligand>
        <name>Fe cation</name>
        <dbReference type="ChEBI" id="CHEBI:24875"/>
    </ligand>
</feature>
<evidence type="ECO:0000256" key="7">
    <source>
        <dbReference type="PIRSR" id="PIRSR602481-1"/>
    </source>
</evidence>
<keyword evidence="7" id="KW-0479">Metal-binding</keyword>
<protein>
    <submittedName>
        <fullName evidence="9">Transcriptional repressor</fullName>
    </submittedName>
</protein>
<feature type="binding site" evidence="7">
    <location>
        <position position="125"/>
    </location>
    <ligand>
        <name>Zn(2+)</name>
        <dbReference type="ChEBI" id="CHEBI:29105"/>
    </ligand>
</feature>
<dbReference type="AlphaFoldDB" id="A0A455SUF7"/>
<dbReference type="InterPro" id="IPR043135">
    <property type="entry name" value="Fur_C"/>
</dbReference>
<evidence type="ECO:0000256" key="4">
    <source>
        <dbReference type="ARBA" id="ARBA00023015"/>
    </source>
</evidence>
<dbReference type="GO" id="GO:1900376">
    <property type="term" value="P:regulation of secondary metabolite biosynthetic process"/>
    <property type="evidence" value="ECO:0007669"/>
    <property type="project" value="TreeGrafter"/>
</dbReference>
<evidence type="ECO:0000256" key="8">
    <source>
        <dbReference type="PIRSR" id="PIRSR602481-2"/>
    </source>
</evidence>
<dbReference type="SUPFAM" id="SSF46785">
    <property type="entry name" value="Winged helix' DNA-binding domain"/>
    <property type="match status" value="1"/>
</dbReference>
<reference evidence="9" key="1">
    <citation type="submission" date="2018-12" db="EMBL/GenBank/DDBJ databases">
        <title>Novel natural products biosynthetic potential of the class Ktedonobacteria.</title>
        <authorList>
            <person name="Zheng Y."/>
            <person name="Saitou A."/>
            <person name="Wang C.M."/>
            <person name="Toyoda A."/>
            <person name="Minakuchi Y."/>
            <person name="Sekiguchi Y."/>
            <person name="Ueda K."/>
            <person name="Takano H."/>
            <person name="Sakai Y."/>
            <person name="Yokota A."/>
            <person name="Yabe S."/>
        </authorList>
    </citation>
    <scope>NUCLEOTIDE SEQUENCE</scope>
    <source>
        <strain evidence="9">COM3</strain>
    </source>
</reference>
<feature type="binding site" evidence="8">
    <location>
        <position position="76"/>
    </location>
    <ligand>
        <name>Fe cation</name>
        <dbReference type="ChEBI" id="CHEBI:24875"/>
    </ligand>
</feature>
<dbReference type="InterPro" id="IPR002481">
    <property type="entry name" value="FUR"/>
</dbReference>
<dbReference type="Gene3D" id="1.10.10.10">
    <property type="entry name" value="Winged helix-like DNA-binding domain superfamily/Winged helix DNA-binding domain"/>
    <property type="match status" value="1"/>
</dbReference>
<comment type="cofactor">
    <cofactor evidence="8">
        <name>Mn(2+)</name>
        <dbReference type="ChEBI" id="CHEBI:29035"/>
    </cofactor>
    <cofactor evidence="8">
        <name>Fe(2+)</name>
        <dbReference type="ChEBI" id="CHEBI:29033"/>
    </cofactor>
    <text evidence="8">Binds 1 Mn(2+) or Fe(2+) ion per subunit.</text>
</comment>
<evidence type="ECO:0000256" key="3">
    <source>
        <dbReference type="ARBA" id="ARBA00022833"/>
    </source>
</evidence>
<keyword evidence="3 7" id="KW-0862">Zinc</keyword>
<feature type="binding site" evidence="8">
    <location>
        <position position="97"/>
    </location>
    <ligand>
        <name>Fe cation</name>
        <dbReference type="ChEBI" id="CHEBI:24875"/>
    </ligand>
</feature>
<keyword evidence="4" id="KW-0805">Transcription regulation</keyword>
<feature type="binding site" evidence="7">
    <location>
        <position position="80"/>
    </location>
    <ligand>
        <name>Zn(2+)</name>
        <dbReference type="ChEBI" id="CHEBI:29105"/>
    </ligand>
</feature>
<dbReference type="GO" id="GO:0045892">
    <property type="term" value="P:negative regulation of DNA-templated transcription"/>
    <property type="evidence" value="ECO:0007669"/>
    <property type="project" value="TreeGrafter"/>
</dbReference>
<dbReference type="EMBL" id="AP019376">
    <property type="protein sequence ID" value="BBH91138.1"/>
    <property type="molecule type" value="Genomic_DNA"/>
</dbReference>
<dbReference type="GO" id="GO:0003700">
    <property type="term" value="F:DNA-binding transcription factor activity"/>
    <property type="evidence" value="ECO:0007669"/>
    <property type="project" value="InterPro"/>
</dbReference>